<feature type="compositionally biased region" description="Low complexity" evidence="1">
    <location>
        <begin position="417"/>
        <end position="445"/>
    </location>
</feature>
<dbReference type="OrthoDB" id="5424209at2759"/>
<comment type="caution">
    <text evidence="2">The sequence shown here is derived from an EMBL/GenBank/DDBJ whole genome shotgun (WGS) entry which is preliminary data.</text>
</comment>
<sequence>MLPRCSNDSDWDAHGSRWLGSYALEYHCYGSPADTSRMNGFGEQSPQYPYLAALHQRTTPLVVDIPLDDPALDCTPAHQYECAEAHAVASVDHLADLECGVNERRRAVYSPYRYEDGDLVTPDAPAIDDGAEFFRETQRIPPVFSKARSKRKRHHSPFSVSSFSPDSAIDMRSVREASPSVETPPQNSLTLENRPTLERFIPVEEPRTLSTPFSDGTILQQEQEPSQLDRINRTRYSDAANIKDTSNPPHFQNLEAPEGTMSPRLQAPYCPVSAVNNPVFFQSPASQFLDPVGPSVGFLSPFNACKNLQEGNENLQDFDVDFVPDWGQECARSPTEAYELGTGGWSCIDTTEAIEAIEDDEGPFDQQEEGALEPIERSPRPFMRGAINRYPTDSPLWLQTTLEVDRLARLACLSSTSTSSDRYGSISRSNSPIAPSTTPTSPANSEGLESICSIEKRAESIECGNFSLNPLSNGKQLLKAFEQPTGCDSIAETCSDPGQMTEVYDSMSASKEGCDLDSSPRPSITTISSESSPSPITLPSTAQTSPGGAPVYIPRFPPNVVDTSTAHADVWSKHLSYWACDEFPRIFGTGNPGALEYLTPSPDRRPIIQVTAKYPARVDRSFLEENVQKICNAYARGVKFEIRIGQGNVCRTGDHNQYCEWPANNSRFQQIPSCGACIGIGDCTTASLGGFVELKIGDKWETFGLTSHHLLEERTEDVSGDGVMHGLLRGVPVEKTTQPSLQYHNYNKSLLERELQVQKVLDKIYLGRQIQPTLARSAKIEAELRQYEDEVDLSFGRIMYSSGFDRMTPQRQAFDYALIGDIAKERLSAANYVDRPPERWSDRLASITEIVPEHFFDVIFDVAPTLGYTSPAEPDFTPPEPVFRVHGIGAATGEQDGYMSPMPFTINFEGFGKGSREWSFAPRTPNGLGKSGDSGAWIFDPFGSVIGMILGHNSGSNLTYFTPMHAIFKDIKELTGATDVRLPGGQPAALSPKTVPSPKTMRNATQSYALRGACGGSSSTPHPVPTGAEIASEVVAGNARAAPWSSYNTSSSTTEPDDYPLEKPSRPRVVDSPNSFQDSTLGAEGVPTTSQKRKRCQDEEICVKRPRGQSCASSPTGISDF</sequence>
<protein>
    <submittedName>
        <fullName evidence="2">Uncharacterized protein</fullName>
    </submittedName>
</protein>
<reference evidence="2 3" key="1">
    <citation type="submission" date="2019-09" db="EMBL/GenBank/DDBJ databases">
        <title>Draft genome of the ectomycorrhizal ascomycete Sphaerosporella brunnea.</title>
        <authorList>
            <consortium name="DOE Joint Genome Institute"/>
            <person name="Benucci G.M."/>
            <person name="Marozzi G."/>
            <person name="Antonielli L."/>
            <person name="Sanchez S."/>
            <person name="Marco P."/>
            <person name="Wang X."/>
            <person name="Falini L.B."/>
            <person name="Barry K."/>
            <person name="Haridas S."/>
            <person name="Lipzen A."/>
            <person name="Labutti K."/>
            <person name="Grigoriev I.V."/>
            <person name="Murat C."/>
            <person name="Martin F."/>
            <person name="Albertini E."/>
            <person name="Donnini D."/>
            <person name="Bonito G."/>
        </authorList>
    </citation>
    <scope>NUCLEOTIDE SEQUENCE [LARGE SCALE GENOMIC DNA]</scope>
    <source>
        <strain evidence="2 3">Sb_GMNB300</strain>
    </source>
</reference>
<feature type="compositionally biased region" description="Low complexity" evidence="1">
    <location>
        <begin position="519"/>
        <end position="541"/>
    </location>
</feature>
<evidence type="ECO:0000256" key="1">
    <source>
        <dbReference type="SAM" id="MobiDB-lite"/>
    </source>
</evidence>
<feature type="region of interest" description="Disordered" evidence="1">
    <location>
        <begin position="144"/>
        <end position="165"/>
    </location>
</feature>
<organism evidence="2 3">
    <name type="scientific">Sphaerosporella brunnea</name>
    <dbReference type="NCBI Taxonomy" id="1250544"/>
    <lineage>
        <taxon>Eukaryota</taxon>
        <taxon>Fungi</taxon>
        <taxon>Dikarya</taxon>
        <taxon>Ascomycota</taxon>
        <taxon>Pezizomycotina</taxon>
        <taxon>Pezizomycetes</taxon>
        <taxon>Pezizales</taxon>
        <taxon>Pyronemataceae</taxon>
        <taxon>Sphaerosporella</taxon>
    </lineage>
</organism>
<feature type="compositionally biased region" description="Basic and acidic residues" evidence="1">
    <location>
        <begin position="1060"/>
        <end position="1069"/>
    </location>
</feature>
<evidence type="ECO:0000313" key="3">
    <source>
        <dbReference type="Proteomes" id="UP000326924"/>
    </source>
</evidence>
<dbReference type="Proteomes" id="UP000326924">
    <property type="component" value="Unassembled WGS sequence"/>
</dbReference>
<dbReference type="InParanoid" id="A0A5J5EEX5"/>
<name>A0A5J5EEX5_9PEZI</name>
<feature type="region of interest" description="Disordered" evidence="1">
    <location>
        <begin position="1043"/>
        <end position="1098"/>
    </location>
</feature>
<feature type="compositionally biased region" description="Basic residues" evidence="1">
    <location>
        <begin position="147"/>
        <end position="156"/>
    </location>
</feature>
<gene>
    <name evidence="2" type="ORF">FN846DRAFT_434646</name>
</gene>
<feature type="region of interest" description="Disordered" evidence="1">
    <location>
        <begin position="417"/>
        <end position="448"/>
    </location>
</feature>
<dbReference type="EMBL" id="VXIS01000356">
    <property type="protein sequence ID" value="KAA8894215.1"/>
    <property type="molecule type" value="Genomic_DNA"/>
</dbReference>
<dbReference type="AlphaFoldDB" id="A0A5J5EEX5"/>
<evidence type="ECO:0000313" key="2">
    <source>
        <dbReference type="EMBL" id="KAA8894215.1"/>
    </source>
</evidence>
<feature type="compositionally biased region" description="Polar residues" evidence="1">
    <location>
        <begin position="1045"/>
        <end position="1054"/>
    </location>
</feature>
<keyword evidence="3" id="KW-1185">Reference proteome</keyword>
<feature type="region of interest" description="Disordered" evidence="1">
    <location>
        <begin position="509"/>
        <end position="548"/>
    </location>
</feature>
<proteinExistence type="predicted"/>
<accession>A0A5J5EEX5</accession>